<dbReference type="InterPro" id="IPR000330">
    <property type="entry name" value="SNF2_N"/>
</dbReference>
<evidence type="ECO:0000256" key="3">
    <source>
        <dbReference type="ARBA" id="ARBA00022840"/>
    </source>
</evidence>
<dbReference type="SUPFAM" id="SSF52540">
    <property type="entry name" value="P-loop containing nucleoside triphosphate hydrolases"/>
    <property type="match status" value="1"/>
</dbReference>
<evidence type="ECO:0000313" key="7">
    <source>
        <dbReference type="WBParaSite" id="L893_g12366.t1"/>
    </source>
</evidence>
<dbReference type="InterPro" id="IPR038718">
    <property type="entry name" value="SNF2-like_sf"/>
</dbReference>
<dbReference type="GO" id="GO:0008094">
    <property type="term" value="F:ATP-dependent activity, acting on DNA"/>
    <property type="evidence" value="ECO:0007669"/>
    <property type="project" value="TreeGrafter"/>
</dbReference>
<evidence type="ECO:0000256" key="1">
    <source>
        <dbReference type="ARBA" id="ARBA00022741"/>
    </source>
</evidence>
<keyword evidence="1" id="KW-0547">Nucleotide-binding</keyword>
<feature type="domain" description="SNF2 N-terminal" evidence="5">
    <location>
        <begin position="155"/>
        <end position="202"/>
    </location>
</feature>
<feature type="compositionally biased region" description="Polar residues" evidence="4">
    <location>
        <begin position="42"/>
        <end position="51"/>
    </location>
</feature>
<feature type="region of interest" description="Disordered" evidence="4">
    <location>
        <begin position="196"/>
        <end position="215"/>
    </location>
</feature>
<dbReference type="WBParaSite" id="L893_g12366.t1">
    <property type="protein sequence ID" value="L893_g12366.t1"/>
    <property type="gene ID" value="L893_g12366"/>
</dbReference>
<dbReference type="PANTHER" id="PTHR45626:SF50">
    <property type="entry name" value="TRANSCRIPTION TERMINATION FACTOR 2"/>
    <property type="match status" value="1"/>
</dbReference>
<evidence type="ECO:0000256" key="2">
    <source>
        <dbReference type="ARBA" id="ARBA00022801"/>
    </source>
</evidence>
<dbReference type="InterPro" id="IPR050628">
    <property type="entry name" value="SNF2_RAD54_helicase_TF"/>
</dbReference>
<feature type="compositionally biased region" description="Basic and acidic residues" evidence="4">
    <location>
        <begin position="236"/>
        <end position="249"/>
    </location>
</feature>
<dbReference type="GO" id="GO:0016787">
    <property type="term" value="F:hydrolase activity"/>
    <property type="evidence" value="ECO:0007669"/>
    <property type="project" value="UniProtKB-KW"/>
</dbReference>
<sequence>MDESRATTMSEPSSNRTKVRRSLDGSNPFTSAVFQKHAAKLNESSGTSFQTQHRRVVTESDTEQVTGDASSKSSSSPRGPEVIPAPRMNSNDMERLVSADKGKRLFGGKMTGNRLDNIFRVTGNAIDKIYKSLTSAPENEEVDTPKGVMIPLMRHQKLGLAWMLWREKQIPPGGILADDMGLGKTLSMISLIMHQKNAREERERANDEEDRERKKDLMKVKIAKGIETPGPFQRNPCDRSRFVDHAMGR</sequence>
<feature type="compositionally biased region" description="Polar residues" evidence="4">
    <location>
        <begin position="1"/>
        <end position="16"/>
    </location>
</feature>
<dbReference type="Gene3D" id="3.40.50.10810">
    <property type="entry name" value="Tandem AAA-ATPase domain"/>
    <property type="match status" value="1"/>
</dbReference>
<evidence type="ECO:0000313" key="6">
    <source>
        <dbReference type="Proteomes" id="UP000095287"/>
    </source>
</evidence>
<feature type="compositionally biased region" description="Polar residues" evidence="4">
    <location>
        <begin position="24"/>
        <end position="33"/>
    </location>
</feature>
<reference evidence="7" key="1">
    <citation type="submission" date="2016-11" db="UniProtKB">
        <authorList>
            <consortium name="WormBaseParasite"/>
        </authorList>
    </citation>
    <scope>IDENTIFICATION</scope>
</reference>
<dbReference type="Pfam" id="PF00176">
    <property type="entry name" value="SNF2-rel_dom"/>
    <property type="match status" value="1"/>
</dbReference>
<dbReference type="GO" id="GO:0005634">
    <property type="term" value="C:nucleus"/>
    <property type="evidence" value="ECO:0007669"/>
    <property type="project" value="TreeGrafter"/>
</dbReference>
<evidence type="ECO:0000256" key="4">
    <source>
        <dbReference type="SAM" id="MobiDB-lite"/>
    </source>
</evidence>
<keyword evidence="6" id="KW-1185">Reference proteome</keyword>
<feature type="compositionally biased region" description="Basic and acidic residues" evidence="4">
    <location>
        <begin position="197"/>
        <end position="215"/>
    </location>
</feature>
<organism evidence="6 7">
    <name type="scientific">Steinernema glaseri</name>
    <dbReference type="NCBI Taxonomy" id="37863"/>
    <lineage>
        <taxon>Eukaryota</taxon>
        <taxon>Metazoa</taxon>
        <taxon>Ecdysozoa</taxon>
        <taxon>Nematoda</taxon>
        <taxon>Chromadorea</taxon>
        <taxon>Rhabditida</taxon>
        <taxon>Tylenchina</taxon>
        <taxon>Panagrolaimomorpha</taxon>
        <taxon>Strongyloidoidea</taxon>
        <taxon>Steinernematidae</taxon>
        <taxon>Steinernema</taxon>
    </lineage>
</organism>
<dbReference type="Proteomes" id="UP000095287">
    <property type="component" value="Unplaced"/>
</dbReference>
<dbReference type="PANTHER" id="PTHR45626">
    <property type="entry name" value="TRANSCRIPTION TERMINATION FACTOR 2-RELATED"/>
    <property type="match status" value="1"/>
</dbReference>
<name>A0A1I7Y3Y7_9BILA</name>
<protein>
    <submittedName>
        <fullName evidence="7">SNF2_N domain-containing protein</fullName>
    </submittedName>
</protein>
<keyword evidence="3" id="KW-0067">ATP-binding</keyword>
<feature type="region of interest" description="Disordered" evidence="4">
    <location>
        <begin position="1"/>
        <end position="92"/>
    </location>
</feature>
<dbReference type="GO" id="GO:0005524">
    <property type="term" value="F:ATP binding"/>
    <property type="evidence" value="ECO:0007669"/>
    <property type="project" value="UniProtKB-KW"/>
</dbReference>
<evidence type="ECO:0000259" key="5">
    <source>
        <dbReference type="Pfam" id="PF00176"/>
    </source>
</evidence>
<feature type="region of interest" description="Disordered" evidence="4">
    <location>
        <begin position="224"/>
        <end position="249"/>
    </location>
</feature>
<keyword evidence="2" id="KW-0378">Hydrolase</keyword>
<dbReference type="InterPro" id="IPR027417">
    <property type="entry name" value="P-loop_NTPase"/>
</dbReference>
<accession>A0A1I7Y3Y7</accession>
<dbReference type="AlphaFoldDB" id="A0A1I7Y3Y7"/>
<proteinExistence type="predicted"/>
<dbReference type="GO" id="GO:0006281">
    <property type="term" value="P:DNA repair"/>
    <property type="evidence" value="ECO:0007669"/>
    <property type="project" value="TreeGrafter"/>
</dbReference>